<sequence length="236" mass="25854">MPWPKDGREQALHEHIMSLPREGLQGNSQAVIKAIDDYSNSNAKMMTFKPSKIAASRAAMEEMSPPPKVLVEMGTYVGNSAVAWGSILKDLNSGKTDGVKVYCLEFNPEYIKIASDVIALAGVDDVVQIVPGAASDSLRKLKAEGKLDKIDVLFLDHFQQYYLPDLQVCEELGLFHEGSIILADNMDAPDPPEYVKYVRAGGRGGATSVKYDSKMVRTRPDPERPSGVEISKVIKV</sequence>
<gene>
    <name evidence="7" type="ORF">NKR23_g9803</name>
</gene>
<dbReference type="PROSITE" id="PS51682">
    <property type="entry name" value="SAM_OMT_I"/>
    <property type="match status" value="1"/>
</dbReference>
<evidence type="ECO:0000256" key="3">
    <source>
        <dbReference type="ARBA" id="ARBA00022679"/>
    </source>
</evidence>
<dbReference type="AlphaFoldDB" id="A0AA38RGJ6"/>
<evidence type="ECO:0000256" key="4">
    <source>
        <dbReference type="ARBA" id="ARBA00022691"/>
    </source>
</evidence>
<dbReference type="SUPFAM" id="SSF53335">
    <property type="entry name" value="S-adenosyl-L-methionine-dependent methyltransferases"/>
    <property type="match status" value="1"/>
</dbReference>
<dbReference type="GO" id="GO:0006584">
    <property type="term" value="P:catecholamine metabolic process"/>
    <property type="evidence" value="ECO:0007669"/>
    <property type="project" value="UniProtKB-KW"/>
</dbReference>
<dbReference type="Gene3D" id="3.40.50.150">
    <property type="entry name" value="Vaccinia Virus protein VP39"/>
    <property type="match status" value="1"/>
</dbReference>
<dbReference type="InterPro" id="IPR002935">
    <property type="entry name" value="SAM_O-MeTrfase"/>
</dbReference>
<dbReference type="GO" id="GO:0032259">
    <property type="term" value="P:methylation"/>
    <property type="evidence" value="ECO:0007669"/>
    <property type="project" value="UniProtKB-KW"/>
</dbReference>
<dbReference type="GO" id="GO:0008171">
    <property type="term" value="F:O-methyltransferase activity"/>
    <property type="evidence" value="ECO:0007669"/>
    <property type="project" value="InterPro"/>
</dbReference>
<keyword evidence="2" id="KW-0489">Methyltransferase</keyword>
<dbReference type="EC" id="2.1.1.6" evidence="1"/>
<keyword evidence="8" id="KW-1185">Reference proteome</keyword>
<evidence type="ECO:0000256" key="1">
    <source>
        <dbReference type="ARBA" id="ARBA00012880"/>
    </source>
</evidence>
<dbReference type="PANTHER" id="PTHR43836">
    <property type="entry name" value="CATECHOL O-METHYLTRANSFERASE 1-RELATED"/>
    <property type="match status" value="1"/>
</dbReference>
<evidence type="ECO:0000256" key="5">
    <source>
        <dbReference type="ARBA" id="ARBA00022939"/>
    </source>
</evidence>
<accession>A0AA38RGJ6</accession>
<keyword evidence="5" id="KW-0128">Catecholamine metabolism</keyword>
<comment type="caution">
    <text evidence="7">The sequence shown here is derived from an EMBL/GenBank/DDBJ whole genome shotgun (WGS) entry which is preliminary data.</text>
</comment>
<proteinExistence type="inferred from homology"/>
<dbReference type="Proteomes" id="UP001174694">
    <property type="component" value="Unassembled WGS sequence"/>
</dbReference>
<organism evidence="7 8">
    <name type="scientific">Pleurostoma richardsiae</name>
    <dbReference type="NCBI Taxonomy" id="41990"/>
    <lineage>
        <taxon>Eukaryota</taxon>
        <taxon>Fungi</taxon>
        <taxon>Dikarya</taxon>
        <taxon>Ascomycota</taxon>
        <taxon>Pezizomycotina</taxon>
        <taxon>Sordariomycetes</taxon>
        <taxon>Sordariomycetidae</taxon>
        <taxon>Calosphaeriales</taxon>
        <taxon>Pleurostomataceae</taxon>
        <taxon>Pleurostoma</taxon>
    </lineage>
</organism>
<dbReference type="PANTHER" id="PTHR43836:SF2">
    <property type="entry name" value="CATECHOL O-METHYLTRANSFERASE 1-RELATED"/>
    <property type="match status" value="1"/>
</dbReference>
<keyword evidence="4" id="KW-0949">S-adenosyl-L-methionine</keyword>
<comment type="similarity">
    <text evidence="6">Belongs to the class I-like SAM-binding methyltransferase superfamily. Cation-dependent O-methyltransferase family.</text>
</comment>
<reference evidence="7" key="1">
    <citation type="submission" date="2022-07" db="EMBL/GenBank/DDBJ databases">
        <title>Fungi with potential for degradation of polypropylene.</title>
        <authorList>
            <person name="Gostincar C."/>
        </authorList>
    </citation>
    <scope>NUCLEOTIDE SEQUENCE</scope>
    <source>
        <strain evidence="7">EXF-13308</strain>
    </source>
</reference>
<protein>
    <recommendedName>
        <fullName evidence="1">catechol O-methyltransferase</fullName>
        <ecNumber evidence="1">2.1.1.6</ecNumber>
    </recommendedName>
</protein>
<dbReference type="Pfam" id="PF01596">
    <property type="entry name" value="Methyltransf_3"/>
    <property type="match status" value="1"/>
</dbReference>
<evidence type="ECO:0000256" key="2">
    <source>
        <dbReference type="ARBA" id="ARBA00022603"/>
    </source>
</evidence>
<name>A0AA38RGJ6_9PEZI</name>
<evidence type="ECO:0000313" key="7">
    <source>
        <dbReference type="EMBL" id="KAJ9136599.1"/>
    </source>
</evidence>
<evidence type="ECO:0000256" key="6">
    <source>
        <dbReference type="ARBA" id="ARBA00023453"/>
    </source>
</evidence>
<keyword evidence="3" id="KW-0808">Transferase</keyword>
<evidence type="ECO:0000313" key="8">
    <source>
        <dbReference type="Proteomes" id="UP001174694"/>
    </source>
</evidence>
<dbReference type="InterPro" id="IPR029063">
    <property type="entry name" value="SAM-dependent_MTases_sf"/>
</dbReference>
<dbReference type="EMBL" id="JANBVO010000039">
    <property type="protein sequence ID" value="KAJ9136599.1"/>
    <property type="molecule type" value="Genomic_DNA"/>
</dbReference>